<name>A0A8T0GDU7_CERPU</name>
<evidence type="ECO:0000256" key="7">
    <source>
        <dbReference type="ARBA" id="ARBA00033215"/>
    </source>
</evidence>
<evidence type="ECO:0000256" key="2">
    <source>
        <dbReference type="ARBA" id="ARBA00013176"/>
    </source>
</evidence>
<comment type="catalytic activity">
    <reaction evidence="8">
        <text>an N-acyl-D-glucosamine = an N-acyl-D-mannosamine</text>
        <dbReference type="Rhea" id="RHEA:19033"/>
        <dbReference type="ChEBI" id="CHEBI:16062"/>
        <dbReference type="ChEBI" id="CHEBI:17274"/>
        <dbReference type="EC" id="5.1.3.8"/>
    </reaction>
    <physiologicalReaction direction="left-to-right" evidence="8">
        <dbReference type="Rhea" id="RHEA:19034"/>
    </physiologicalReaction>
    <physiologicalReaction direction="right-to-left" evidence="8">
        <dbReference type="Rhea" id="RHEA:19035"/>
    </physiologicalReaction>
</comment>
<dbReference type="EMBL" id="CM026432">
    <property type="protein sequence ID" value="KAG0557200.1"/>
    <property type="molecule type" value="Genomic_DNA"/>
</dbReference>
<dbReference type="PANTHER" id="PTHR15108">
    <property type="entry name" value="N-ACYLGLUCOSAMINE-2-EPIMERASE"/>
    <property type="match status" value="1"/>
</dbReference>
<evidence type="ECO:0000313" key="11">
    <source>
        <dbReference type="Proteomes" id="UP000822688"/>
    </source>
</evidence>
<keyword evidence="4" id="KW-0413">Isomerase</keyword>
<evidence type="ECO:0000256" key="8">
    <source>
        <dbReference type="ARBA" id="ARBA00034243"/>
    </source>
</evidence>
<dbReference type="GO" id="GO:0005975">
    <property type="term" value="P:carbohydrate metabolic process"/>
    <property type="evidence" value="ECO:0007669"/>
    <property type="project" value="InterPro"/>
</dbReference>
<dbReference type="Gene3D" id="1.50.10.10">
    <property type="match status" value="1"/>
</dbReference>
<comment type="caution">
    <text evidence="10">The sequence shown here is derived from an EMBL/GenBank/DDBJ whole genome shotgun (WGS) entry which is preliminary data.</text>
</comment>
<protein>
    <recommendedName>
        <fullName evidence="3">N-acylglucosamine 2-epimerase</fullName>
        <ecNumber evidence="2">5.1.3.8</ecNumber>
    </recommendedName>
    <alternativeName>
        <fullName evidence="7">GlcNAc 2-epimerase</fullName>
    </alternativeName>
    <alternativeName>
        <fullName evidence="5">N-acetyl-D-glucosamine 2-epimerase</fullName>
    </alternativeName>
    <alternativeName>
        <fullName evidence="6">Renin-binding protein</fullName>
    </alternativeName>
</protein>
<dbReference type="InterPro" id="IPR008928">
    <property type="entry name" value="6-hairpin_glycosidase_sf"/>
</dbReference>
<evidence type="ECO:0000256" key="9">
    <source>
        <dbReference type="ARBA" id="ARBA00046544"/>
    </source>
</evidence>
<reference evidence="10 11" key="1">
    <citation type="submission" date="2020-06" db="EMBL/GenBank/DDBJ databases">
        <title>WGS assembly of Ceratodon purpureus strain R40.</title>
        <authorList>
            <person name="Carey S.B."/>
            <person name="Jenkins J."/>
            <person name="Shu S."/>
            <person name="Lovell J.T."/>
            <person name="Sreedasyam A."/>
            <person name="Maumus F."/>
            <person name="Tiley G.P."/>
            <person name="Fernandez-Pozo N."/>
            <person name="Barry K."/>
            <person name="Chen C."/>
            <person name="Wang M."/>
            <person name="Lipzen A."/>
            <person name="Daum C."/>
            <person name="Saski C.A."/>
            <person name="Payton A.C."/>
            <person name="Mcbreen J.C."/>
            <person name="Conrad R.E."/>
            <person name="Kollar L.M."/>
            <person name="Olsson S."/>
            <person name="Huttunen S."/>
            <person name="Landis J.B."/>
            <person name="Wickett N.J."/>
            <person name="Johnson M.G."/>
            <person name="Rensing S.A."/>
            <person name="Grimwood J."/>
            <person name="Schmutz J."/>
            <person name="Mcdaniel S.F."/>
        </authorList>
    </citation>
    <scope>NUCLEOTIDE SEQUENCE [LARGE SCALE GENOMIC DNA]</scope>
    <source>
        <strain evidence="10 11">R40</strain>
    </source>
</reference>
<proteinExistence type="inferred from homology"/>
<comment type="subunit">
    <text evidence="9">Homodimer. Forms a heterodimer with renin and inhibits its activity.</text>
</comment>
<sequence length="386" mass="42821">MKAYIDWVVREALPTWATNGFDSGRGRFHERLDAQGRAIAVPYRAMVQARQIYVFAHAAHSGCFDEGQRLAEAAMASLIRDYCQETPCQASFAFSTDPSGGIVSDVRDAYTHAFVLFALAWVYRLNSDERLLTLADKTIAFVESRLTDPVYGGLFDAAPAPSRDKRQNPLMHLLEAYLFLDQVAPKRGYRARAAALVGLFKQRLFQSEPGVLLEYFAEDWSGHADPAKATVFEPGHHFEWVWLLAAYSRQGGEASDRWSARLHNTACRHGIDSDGLIYDEVGADFVPRKRSHRIWPHTEAIKAAVTRHATGDPQALALADGMASVLIDRFLGRPFAGGWIDHIGEVGEPLVDYVPASTLYHIFLAAAEARRCLEDGRAANSQEALA</sequence>
<evidence type="ECO:0000256" key="3">
    <source>
        <dbReference type="ARBA" id="ARBA00014959"/>
    </source>
</evidence>
<organism evidence="10 11">
    <name type="scientific">Ceratodon purpureus</name>
    <name type="common">Fire moss</name>
    <name type="synonym">Dicranum purpureum</name>
    <dbReference type="NCBI Taxonomy" id="3225"/>
    <lineage>
        <taxon>Eukaryota</taxon>
        <taxon>Viridiplantae</taxon>
        <taxon>Streptophyta</taxon>
        <taxon>Embryophyta</taxon>
        <taxon>Bryophyta</taxon>
        <taxon>Bryophytina</taxon>
        <taxon>Bryopsida</taxon>
        <taxon>Dicranidae</taxon>
        <taxon>Pseudoditrichales</taxon>
        <taxon>Ditrichaceae</taxon>
        <taxon>Ceratodon</taxon>
    </lineage>
</organism>
<evidence type="ECO:0000256" key="4">
    <source>
        <dbReference type="ARBA" id="ARBA00023235"/>
    </source>
</evidence>
<comment type="similarity">
    <text evidence="1">Belongs to the N-acylglucosamine 2-epimerase family.</text>
</comment>
<dbReference type="AlphaFoldDB" id="A0A8T0GDU7"/>
<dbReference type="Pfam" id="PF07221">
    <property type="entry name" value="GlcNAc_2-epim"/>
    <property type="match status" value="1"/>
</dbReference>
<dbReference type="InterPro" id="IPR010819">
    <property type="entry name" value="AGE/CE"/>
</dbReference>
<dbReference type="EC" id="5.1.3.8" evidence="2"/>
<evidence type="ECO:0000256" key="6">
    <source>
        <dbReference type="ARBA" id="ARBA00031909"/>
    </source>
</evidence>
<evidence type="ECO:0000256" key="5">
    <source>
        <dbReference type="ARBA" id="ARBA00031608"/>
    </source>
</evidence>
<dbReference type="SUPFAM" id="SSF48208">
    <property type="entry name" value="Six-hairpin glycosidases"/>
    <property type="match status" value="1"/>
</dbReference>
<keyword evidence="11" id="KW-1185">Reference proteome</keyword>
<dbReference type="InterPro" id="IPR012341">
    <property type="entry name" value="6hp_glycosidase-like_sf"/>
</dbReference>
<dbReference type="Proteomes" id="UP000822688">
    <property type="component" value="Chromosome 11"/>
</dbReference>
<evidence type="ECO:0000256" key="1">
    <source>
        <dbReference type="ARBA" id="ARBA00008558"/>
    </source>
</evidence>
<gene>
    <name evidence="10" type="ORF">KC19_11G109800</name>
</gene>
<accession>A0A8T0GDU7</accession>
<evidence type="ECO:0000313" key="10">
    <source>
        <dbReference type="EMBL" id="KAG0557200.1"/>
    </source>
</evidence>
<dbReference type="GO" id="GO:0050121">
    <property type="term" value="F:N-acylglucosamine 2-epimerase activity"/>
    <property type="evidence" value="ECO:0007669"/>
    <property type="project" value="UniProtKB-EC"/>
</dbReference>